<dbReference type="Proteomes" id="UP000467841">
    <property type="component" value="Unassembled WGS sequence"/>
</dbReference>
<proteinExistence type="predicted"/>
<feature type="region of interest" description="Disordered" evidence="1">
    <location>
        <begin position="1"/>
        <end position="39"/>
    </location>
</feature>
<dbReference type="PANTHER" id="PTHR24414:SF184">
    <property type="entry name" value="GALACTOSE OXIDASE_KELCH REPEAT SUPERFAMILY PROTEIN"/>
    <property type="match status" value="1"/>
</dbReference>
<dbReference type="Gene3D" id="2.120.10.80">
    <property type="entry name" value="Kelch-type beta propeller"/>
    <property type="match status" value="1"/>
</dbReference>
<dbReference type="SUPFAM" id="SSF117281">
    <property type="entry name" value="Kelch motif"/>
    <property type="match status" value="1"/>
</dbReference>
<evidence type="ECO:0000313" key="5">
    <source>
        <dbReference type="Proteomes" id="UP000467841"/>
    </source>
</evidence>
<evidence type="ECO:0000313" key="3">
    <source>
        <dbReference type="EMBL" id="CAA7042341.1"/>
    </source>
</evidence>
<feature type="domain" description="F-box" evidence="2">
    <location>
        <begin position="42"/>
        <end position="82"/>
    </location>
</feature>
<dbReference type="InterPro" id="IPR050354">
    <property type="entry name" value="F-box/kelch-repeat_ARATH"/>
</dbReference>
<feature type="compositionally biased region" description="Basic residues" evidence="1">
    <location>
        <begin position="1"/>
        <end position="21"/>
    </location>
</feature>
<keyword evidence="5" id="KW-1185">Reference proteome</keyword>
<evidence type="ECO:0000259" key="2">
    <source>
        <dbReference type="SMART" id="SM00256"/>
    </source>
</evidence>
<name>A0A6D2K105_9BRAS</name>
<dbReference type="AlphaFoldDB" id="A0A6D2K105"/>
<dbReference type="PANTHER" id="PTHR24414">
    <property type="entry name" value="F-BOX/KELCH-REPEAT PROTEIN SKIP4"/>
    <property type="match status" value="1"/>
</dbReference>
<evidence type="ECO:0000256" key="1">
    <source>
        <dbReference type="SAM" id="MobiDB-lite"/>
    </source>
</evidence>
<dbReference type="SUPFAM" id="SSF81383">
    <property type="entry name" value="F-box domain"/>
    <property type="match status" value="1"/>
</dbReference>
<dbReference type="EMBL" id="CACVBM020001267">
    <property type="protein sequence ID" value="CAA7042341.1"/>
    <property type="molecule type" value="Genomic_DNA"/>
</dbReference>
<organism evidence="3 5">
    <name type="scientific">Microthlaspi erraticum</name>
    <dbReference type="NCBI Taxonomy" id="1685480"/>
    <lineage>
        <taxon>Eukaryota</taxon>
        <taxon>Viridiplantae</taxon>
        <taxon>Streptophyta</taxon>
        <taxon>Embryophyta</taxon>
        <taxon>Tracheophyta</taxon>
        <taxon>Spermatophyta</taxon>
        <taxon>Magnoliopsida</taxon>
        <taxon>eudicotyledons</taxon>
        <taxon>Gunneridae</taxon>
        <taxon>Pentapetalae</taxon>
        <taxon>rosids</taxon>
        <taxon>malvids</taxon>
        <taxon>Brassicales</taxon>
        <taxon>Brassicaceae</taxon>
        <taxon>Coluteocarpeae</taxon>
        <taxon>Microthlaspi</taxon>
    </lineage>
</organism>
<dbReference type="InterPro" id="IPR057499">
    <property type="entry name" value="Kelch_FKB95"/>
</dbReference>
<accession>A0A6D2K105</accession>
<dbReference type="Pfam" id="PF00646">
    <property type="entry name" value="F-box"/>
    <property type="match status" value="1"/>
</dbReference>
<dbReference type="OrthoDB" id="68328at2759"/>
<evidence type="ECO:0000313" key="4">
    <source>
        <dbReference type="EMBL" id="CAA7043899.1"/>
    </source>
</evidence>
<reference evidence="3 5" key="1">
    <citation type="submission" date="2020-01" db="EMBL/GenBank/DDBJ databases">
        <authorList>
            <person name="Mishra B."/>
        </authorList>
    </citation>
    <scope>NUCLEOTIDE SEQUENCE [LARGE SCALE GENOMIC DNA]</scope>
</reference>
<gene>
    <name evidence="3" type="ORF">MERR_LOCUS29576</name>
    <name evidence="4" type="ORF">MERR_LOCUS31134</name>
</gene>
<protein>
    <recommendedName>
        <fullName evidence="2">F-box domain-containing protein</fullName>
    </recommendedName>
</protein>
<dbReference type="InterPro" id="IPR015915">
    <property type="entry name" value="Kelch-typ_b-propeller"/>
</dbReference>
<dbReference type="EMBL" id="CACVBM020001287">
    <property type="protein sequence ID" value="CAA7043899.1"/>
    <property type="molecule type" value="Genomic_DNA"/>
</dbReference>
<dbReference type="SMART" id="SM00256">
    <property type="entry name" value="FBOX"/>
    <property type="match status" value="1"/>
</dbReference>
<dbReference type="CDD" id="cd22152">
    <property type="entry name" value="F-box_AtAFR-like"/>
    <property type="match status" value="1"/>
</dbReference>
<dbReference type="Pfam" id="PF25210">
    <property type="entry name" value="Kelch_FKB95"/>
    <property type="match status" value="1"/>
</dbReference>
<dbReference type="SMART" id="SM00612">
    <property type="entry name" value="Kelch"/>
    <property type="match status" value="2"/>
</dbReference>
<dbReference type="InterPro" id="IPR036047">
    <property type="entry name" value="F-box-like_dom_sf"/>
</dbReference>
<dbReference type="InterPro" id="IPR001810">
    <property type="entry name" value="F-box_dom"/>
</dbReference>
<sequence>MSSKRKKKTATKKPPLKKKKKKDEPAAIVLPPTTESTPNPSLPDDLLISCFARVSILYYPTLSLVSKSFRSLIASPELYKTRSSIGHTEISLYVCLKFHPDPIPRWFTLCRKPNQTITTNDDDAATKLKNKRKKKPIGYALAKIQAPHSGSSSWSRSTSLVTIGSEIYNIGGPIDDDDNDRSSNVSILDCRSNTWREGPNMLVKRAYTDANVVDGKIYVAGGCSDGFFKDCDSPSDWMEVFDPKTQAWEIVPSQGAKICGCKVGKSAGADGKLYMFGDNGLSYEPRTGRWEYLSFDMDYNWVWFSFCVVGDVLYMFDENVFKWYDGKAGIWRVVKGMKGLPKIPMVVLWERVVAYKEKLILCAVIALERLSDEEIWGKVEWYDTVLTVDNKSCRVEYALGVTV</sequence>
<dbReference type="InterPro" id="IPR006652">
    <property type="entry name" value="Kelch_1"/>
</dbReference>